<name>A0A840X524_9RHOB</name>
<dbReference type="Pfam" id="PF00145">
    <property type="entry name" value="DNA_methylase"/>
    <property type="match status" value="1"/>
</dbReference>
<dbReference type="EMBL" id="JACIJS010000005">
    <property type="protein sequence ID" value="MBB5515797.1"/>
    <property type="molecule type" value="Genomic_DNA"/>
</dbReference>
<organism evidence="5 6">
    <name type="scientific">Rubricella aquisinus</name>
    <dbReference type="NCBI Taxonomy" id="2028108"/>
    <lineage>
        <taxon>Bacteria</taxon>
        <taxon>Pseudomonadati</taxon>
        <taxon>Pseudomonadota</taxon>
        <taxon>Alphaproteobacteria</taxon>
        <taxon>Rhodobacterales</taxon>
        <taxon>Paracoccaceae</taxon>
        <taxon>Rubricella</taxon>
    </lineage>
</organism>
<evidence type="ECO:0000256" key="2">
    <source>
        <dbReference type="ARBA" id="ARBA00022679"/>
    </source>
</evidence>
<proteinExistence type="predicted"/>
<dbReference type="SUPFAM" id="SSF53335">
    <property type="entry name" value="S-adenosyl-L-methionine-dependent methyltransferases"/>
    <property type="match status" value="1"/>
</dbReference>
<keyword evidence="3" id="KW-0680">Restriction system</keyword>
<dbReference type="RefSeq" id="WP_184010834.1">
    <property type="nucleotide sequence ID" value="NZ_JACIJS010000005.1"/>
</dbReference>
<dbReference type="GO" id="GO:0009307">
    <property type="term" value="P:DNA restriction-modification system"/>
    <property type="evidence" value="ECO:0007669"/>
    <property type="project" value="UniProtKB-KW"/>
</dbReference>
<evidence type="ECO:0000256" key="3">
    <source>
        <dbReference type="ARBA" id="ARBA00022747"/>
    </source>
</evidence>
<keyword evidence="1 5" id="KW-0489">Methyltransferase</keyword>
<evidence type="ECO:0000256" key="1">
    <source>
        <dbReference type="ARBA" id="ARBA00022603"/>
    </source>
</evidence>
<dbReference type="GO" id="GO:0003886">
    <property type="term" value="F:DNA (cytosine-5-)-methyltransferase activity"/>
    <property type="evidence" value="ECO:0007669"/>
    <property type="project" value="UniProtKB-EC"/>
</dbReference>
<dbReference type="InterPro" id="IPR029063">
    <property type="entry name" value="SAM-dependent_MTases_sf"/>
</dbReference>
<reference evidence="5 6" key="1">
    <citation type="submission" date="2020-08" db="EMBL/GenBank/DDBJ databases">
        <title>Genomic Encyclopedia of Type Strains, Phase IV (KMG-IV): sequencing the most valuable type-strain genomes for metagenomic binning, comparative biology and taxonomic classification.</title>
        <authorList>
            <person name="Goeker M."/>
        </authorList>
    </citation>
    <scope>NUCLEOTIDE SEQUENCE [LARGE SCALE GENOMIC DNA]</scope>
    <source>
        <strain evidence="5 6">DSM 103377</strain>
    </source>
</reference>
<comment type="catalytic activity">
    <reaction evidence="4">
        <text>a 2'-deoxycytidine in DNA + S-adenosyl-L-methionine = a 5-methyl-2'-deoxycytidine in DNA + S-adenosyl-L-homocysteine + H(+)</text>
        <dbReference type="Rhea" id="RHEA:13681"/>
        <dbReference type="Rhea" id="RHEA-COMP:11369"/>
        <dbReference type="Rhea" id="RHEA-COMP:11370"/>
        <dbReference type="ChEBI" id="CHEBI:15378"/>
        <dbReference type="ChEBI" id="CHEBI:57856"/>
        <dbReference type="ChEBI" id="CHEBI:59789"/>
        <dbReference type="ChEBI" id="CHEBI:85452"/>
        <dbReference type="ChEBI" id="CHEBI:85454"/>
        <dbReference type="EC" id="2.1.1.37"/>
    </reaction>
</comment>
<gene>
    <name evidence="5" type="ORF">FHS89_001817</name>
</gene>
<dbReference type="AlphaFoldDB" id="A0A840X524"/>
<sequence length="139" mass="15065">MYDTHPTKGFAYSTVWSITVLTTAHCQMMGNAGLPACGADAPMHKVTSRDRFGLVTVTINGQTFAIVNIGMRMLTPRELFRAQGFPDSYIIERGADGRCLTKTEQIRMCGNSVCPQLAEALVRENCMEIAATTGEGALS</sequence>
<keyword evidence="6" id="KW-1185">Reference proteome</keyword>
<comment type="caution">
    <text evidence="5">The sequence shown here is derived from an EMBL/GenBank/DDBJ whole genome shotgun (WGS) entry which is preliminary data.</text>
</comment>
<protein>
    <submittedName>
        <fullName evidence="5">Site-specific DNA-cytosine methylase</fullName>
    </submittedName>
</protein>
<keyword evidence="2" id="KW-0808">Transferase</keyword>
<dbReference type="Proteomes" id="UP000553766">
    <property type="component" value="Unassembled WGS sequence"/>
</dbReference>
<dbReference type="InterPro" id="IPR001525">
    <property type="entry name" value="C5_MeTfrase"/>
</dbReference>
<accession>A0A840X524</accession>
<evidence type="ECO:0000313" key="5">
    <source>
        <dbReference type="EMBL" id="MBB5515797.1"/>
    </source>
</evidence>
<evidence type="ECO:0000313" key="6">
    <source>
        <dbReference type="Proteomes" id="UP000553766"/>
    </source>
</evidence>
<evidence type="ECO:0000256" key="4">
    <source>
        <dbReference type="ARBA" id="ARBA00047422"/>
    </source>
</evidence>
<dbReference type="GO" id="GO:0032259">
    <property type="term" value="P:methylation"/>
    <property type="evidence" value="ECO:0007669"/>
    <property type="project" value="UniProtKB-KW"/>
</dbReference>
<dbReference type="Gene3D" id="3.90.120.10">
    <property type="entry name" value="DNA Methylase, subunit A, domain 2"/>
    <property type="match status" value="1"/>
</dbReference>